<dbReference type="Proteomes" id="UP000286415">
    <property type="component" value="Unassembled WGS sequence"/>
</dbReference>
<evidence type="ECO:0000259" key="2">
    <source>
        <dbReference type="PROSITE" id="PS51767"/>
    </source>
</evidence>
<proteinExistence type="inferred from homology"/>
<dbReference type="GO" id="GO:0006508">
    <property type="term" value="P:proteolysis"/>
    <property type="evidence" value="ECO:0007669"/>
    <property type="project" value="InterPro"/>
</dbReference>
<evidence type="ECO:0000313" key="3">
    <source>
        <dbReference type="EMBL" id="KAG5454690.1"/>
    </source>
</evidence>
<comment type="similarity">
    <text evidence="1">Belongs to the peptidase A1 family.</text>
</comment>
<accession>A0A8T1N060</accession>
<dbReference type="Pfam" id="PF00026">
    <property type="entry name" value="Asp"/>
    <property type="match status" value="1"/>
</dbReference>
<dbReference type="PANTHER" id="PTHR47966">
    <property type="entry name" value="BETA-SITE APP-CLEAVING ENZYME, ISOFORM A-RELATED"/>
    <property type="match status" value="1"/>
</dbReference>
<dbReference type="SUPFAM" id="SSF50630">
    <property type="entry name" value="Acid proteases"/>
    <property type="match status" value="1"/>
</dbReference>
<reference evidence="3 4" key="2">
    <citation type="journal article" date="2021" name="Genomics">
        <title>High-quality reference genome for Clonorchis sinensis.</title>
        <authorList>
            <person name="Young N.D."/>
            <person name="Stroehlein A.J."/>
            <person name="Kinkar L."/>
            <person name="Wang T."/>
            <person name="Sohn W.M."/>
            <person name="Chang B.C.H."/>
            <person name="Kaur P."/>
            <person name="Weisz D."/>
            <person name="Dudchenko O."/>
            <person name="Aiden E.L."/>
            <person name="Korhonen P.K."/>
            <person name="Gasser R.B."/>
        </authorList>
    </citation>
    <scope>NUCLEOTIDE SEQUENCE [LARGE SCALE GENOMIC DNA]</scope>
    <source>
        <strain evidence="3">Cs-k2</strain>
    </source>
</reference>
<name>A0A8T1N060_CLOSI</name>
<feature type="domain" description="Peptidase A1" evidence="2">
    <location>
        <begin position="1"/>
        <end position="284"/>
    </location>
</feature>
<protein>
    <recommendedName>
        <fullName evidence="2">Peptidase A1 domain-containing protein</fullName>
    </recommendedName>
</protein>
<dbReference type="Gene3D" id="2.40.70.10">
    <property type="entry name" value="Acid Proteases"/>
    <property type="match status" value="1"/>
</dbReference>
<dbReference type="OrthoDB" id="2747330at2759"/>
<keyword evidence="4" id="KW-1185">Reference proteome</keyword>
<comment type="caution">
    <text evidence="3">The sequence shown here is derived from an EMBL/GenBank/DDBJ whole genome shotgun (WGS) entry which is preliminary data.</text>
</comment>
<dbReference type="InterPro" id="IPR001461">
    <property type="entry name" value="Aspartic_peptidase_A1"/>
</dbReference>
<evidence type="ECO:0000313" key="4">
    <source>
        <dbReference type="Proteomes" id="UP000286415"/>
    </source>
</evidence>
<organism evidence="3 4">
    <name type="scientific">Clonorchis sinensis</name>
    <name type="common">Chinese liver fluke</name>
    <dbReference type="NCBI Taxonomy" id="79923"/>
    <lineage>
        <taxon>Eukaryota</taxon>
        <taxon>Metazoa</taxon>
        <taxon>Spiralia</taxon>
        <taxon>Lophotrochozoa</taxon>
        <taxon>Platyhelminthes</taxon>
        <taxon>Trematoda</taxon>
        <taxon>Digenea</taxon>
        <taxon>Opisthorchiida</taxon>
        <taxon>Opisthorchiata</taxon>
        <taxon>Opisthorchiidae</taxon>
        <taxon>Clonorchis</taxon>
    </lineage>
</organism>
<dbReference type="AlphaFoldDB" id="A0A8T1N060"/>
<dbReference type="CDD" id="cd05471">
    <property type="entry name" value="pepsin_like"/>
    <property type="match status" value="1"/>
</dbReference>
<dbReference type="PROSITE" id="PS51767">
    <property type="entry name" value="PEPTIDASE_A1"/>
    <property type="match status" value="1"/>
</dbReference>
<dbReference type="GO" id="GO:0004190">
    <property type="term" value="F:aspartic-type endopeptidase activity"/>
    <property type="evidence" value="ECO:0007669"/>
    <property type="project" value="InterPro"/>
</dbReference>
<dbReference type="InterPro" id="IPR033121">
    <property type="entry name" value="PEPTIDASE_A1"/>
</dbReference>
<gene>
    <name evidence="3" type="ORF">CSKR_104939</name>
</gene>
<dbReference type="InterPro" id="IPR021109">
    <property type="entry name" value="Peptidase_aspartic_dom_sf"/>
</dbReference>
<sequence length="284" mass="32227">MNQLYETTYSGERYKGNVMMDQLWLAGRLFPQFTFVEIVESSGAGDDREGYDGILGMRRPPENDESCDFLKTTILDYVVNAGIVNDAIFTFRFCGQHGIRGDSWFVHGNLEFGGTRPDYFYPPIVSLPLYQATQWLVDITSIEYGDVVLCNLCRGYVDTGSPDTYAPVAASNKLLEASVVRQHVDGMFHVLPHDLHQVHPLKIKLGHRVYTLLPQQLTRFVSDYLVWCRCLSRTANIFRKFDVVYVFSGLDCWISPFCNTKGCKGQRDGMDPWGVRSATFLLAV</sequence>
<dbReference type="InterPro" id="IPR034164">
    <property type="entry name" value="Pepsin-like_dom"/>
</dbReference>
<evidence type="ECO:0000256" key="1">
    <source>
        <dbReference type="ARBA" id="ARBA00007447"/>
    </source>
</evidence>
<reference evidence="3 4" key="1">
    <citation type="journal article" date="2018" name="Biotechnol. Adv.">
        <title>Improved genomic resources and new bioinformatic workflow for the carcinogenic parasite Clonorchis sinensis: Biotechnological implications.</title>
        <authorList>
            <person name="Wang D."/>
            <person name="Korhonen P.K."/>
            <person name="Gasser R.B."/>
            <person name="Young N.D."/>
        </authorList>
    </citation>
    <scope>NUCLEOTIDE SEQUENCE [LARGE SCALE GENOMIC DNA]</scope>
    <source>
        <strain evidence="3">Cs-k2</strain>
    </source>
</reference>
<dbReference type="EMBL" id="NIRI02000005">
    <property type="protein sequence ID" value="KAG5454690.1"/>
    <property type="molecule type" value="Genomic_DNA"/>
</dbReference>